<dbReference type="SUPFAM" id="SSF47170">
    <property type="entry name" value="Aspartate receptor, ligand-binding domain"/>
    <property type="match status" value="1"/>
</dbReference>
<gene>
    <name evidence="17" type="primary">cheD</name>
    <name evidence="17" type="synonym">tsr</name>
    <name evidence="17" type="ordered locus">BN117_2406</name>
</gene>
<dbReference type="SMART" id="SM00283">
    <property type="entry name" value="MA"/>
    <property type="match status" value="1"/>
</dbReference>
<dbReference type="InterPro" id="IPR035440">
    <property type="entry name" value="4HB_MCP_dom_sf"/>
</dbReference>
<organism evidence="17 18">
    <name type="scientific">Bordetella parapertussis (strain Bpp5)</name>
    <dbReference type="NCBI Taxonomy" id="1208660"/>
    <lineage>
        <taxon>Bacteria</taxon>
        <taxon>Pseudomonadati</taxon>
        <taxon>Pseudomonadota</taxon>
        <taxon>Betaproteobacteria</taxon>
        <taxon>Burkholderiales</taxon>
        <taxon>Alcaligenaceae</taxon>
        <taxon>Bordetella</taxon>
    </lineage>
</organism>
<evidence type="ECO:0000256" key="10">
    <source>
        <dbReference type="ARBA" id="ARBA00029447"/>
    </source>
</evidence>
<keyword evidence="8 14" id="KW-0472">Membrane</keyword>
<keyword evidence="12" id="KW-0175">Coiled coil</keyword>
<dbReference type="Gene3D" id="1.20.120.30">
    <property type="entry name" value="Aspartate receptor, ligand-binding domain"/>
    <property type="match status" value="1"/>
</dbReference>
<evidence type="ECO:0000256" key="2">
    <source>
        <dbReference type="ARBA" id="ARBA00022475"/>
    </source>
</evidence>
<feature type="domain" description="HAMP" evidence="16">
    <location>
        <begin position="231"/>
        <end position="283"/>
    </location>
</feature>
<dbReference type="PROSITE" id="PS50111">
    <property type="entry name" value="CHEMOTAXIS_TRANSDUC_2"/>
    <property type="match status" value="1"/>
</dbReference>
<proteinExistence type="inferred from homology"/>
<dbReference type="AlphaFoldDB" id="K0MIR7"/>
<evidence type="ECO:0000313" key="17">
    <source>
        <dbReference type="EMBL" id="CCJ49739.1"/>
    </source>
</evidence>
<feature type="transmembrane region" description="Helical" evidence="14">
    <location>
        <begin position="206"/>
        <end position="229"/>
    </location>
</feature>
<dbReference type="GO" id="GO:0005886">
    <property type="term" value="C:plasma membrane"/>
    <property type="evidence" value="ECO:0007669"/>
    <property type="project" value="UniProtKB-SubCell"/>
</dbReference>
<dbReference type="SUPFAM" id="SSF58104">
    <property type="entry name" value="Methyl-accepting chemotaxis protein (MCP) signaling domain"/>
    <property type="match status" value="1"/>
</dbReference>
<dbReference type="KEGG" id="bpar:BN117_2406"/>
<evidence type="ECO:0000259" key="15">
    <source>
        <dbReference type="PROSITE" id="PS50111"/>
    </source>
</evidence>
<dbReference type="Pfam" id="PF02203">
    <property type="entry name" value="TarH"/>
    <property type="match status" value="1"/>
</dbReference>
<dbReference type="PRINTS" id="PR00260">
    <property type="entry name" value="CHEMTRNSDUCR"/>
</dbReference>
<dbReference type="Gene3D" id="1.10.287.950">
    <property type="entry name" value="Methyl-accepting chemotaxis protein"/>
    <property type="match status" value="1"/>
</dbReference>
<dbReference type="InterPro" id="IPR051310">
    <property type="entry name" value="MCP_chemotaxis"/>
</dbReference>
<feature type="compositionally biased region" description="Low complexity" evidence="13">
    <location>
        <begin position="549"/>
        <end position="564"/>
    </location>
</feature>
<dbReference type="PANTHER" id="PTHR43531">
    <property type="entry name" value="PROTEIN ICFG"/>
    <property type="match status" value="1"/>
</dbReference>
<comment type="similarity">
    <text evidence="10">Belongs to the methyl-accepting chemotaxis (MCP) protein family.</text>
</comment>
<feature type="transmembrane region" description="Helical" evidence="14">
    <location>
        <begin position="12"/>
        <end position="34"/>
    </location>
</feature>
<dbReference type="CDD" id="cd11386">
    <property type="entry name" value="MCP_signal"/>
    <property type="match status" value="1"/>
</dbReference>
<feature type="domain" description="Methyl-accepting transducer" evidence="15">
    <location>
        <begin position="288"/>
        <end position="517"/>
    </location>
</feature>
<accession>K0MIR7</accession>
<keyword evidence="6 14" id="KW-0812">Transmembrane</keyword>
<comment type="subcellular location">
    <subcellularLocation>
        <location evidence="1">Cell inner membrane</location>
        <topology evidence="1">Multi-pass membrane protein</topology>
    </subcellularLocation>
</comment>
<feature type="coiled-coil region" evidence="12">
    <location>
        <begin position="307"/>
        <end position="341"/>
    </location>
</feature>
<feature type="coiled-coil region" evidence="12">
    <location>
        <begin position="488"/>
        <end position="526"/>
    </location>
</feature>
<dbReference type="PANTHER" id="PTHR43531:SF14">
    <property type="entry name" value="METHYL-ACCEPTING CHEMOTAXIS PROTEIN I-RELATED"/>
    <property type="match status" value="1"/>
</dbReference>
<name>K0MIR7_BORPB</name>
<evidence type="ECO:0000256" key="6">
    <source>
        <dbReference type="ARBA" id="ARBA00022692"/>
    </source>
</evidence>
<dbReference type="RefSeq" id="WP_015039842.1">
    <property type="nucleotide sequence ID" value="NC_018828.1"/>
</dbReference>
<dbReference type="InterPro" id="IPR003122">
    <property type="entry name" value="Tar_rcpt_lig-bd"/>
</dbReference>
<keyword evidence="7 14" id="KW-1133">Transmembrane helix</keyword>
<dbReference type="InterPro" id="IPR004089">
    <property type="entry name" value="MCPsignal_dom"/>
</dbReference>
<dbReference type="GO" id="GO:0006935">
    <property type="term" value="P:chemotaxis"/>
    <property type="evidence" value="ECO:0007669"/>
    <property type="project" value="UniProtKB-KW"/>
</dbReference>
<protein>
    <submittedName>
        <fullName evidence="17">Methyl-accepting chemotaxis protein</fullName>
    </submittedName>
</protein>
<evidence type="ECO:0000256" key="5">
    <source>
        <dbReference type="ARBA" id="ARBA00022519"/>
    </source>
</evidence>
<reference evidence="17 18" key="1">
    <citation type="journal article" date="2012" name="BMC Genomics">
        <title>Comparative genomics of the classical Bordetella subspecies: the evolution and exchange of virulence-associated diversity amongst closely related pathogens.</title>
        <authorList>
            <person name="Park J."/>
            <person name="Zhang Y."/>
            <person name="Buboltz A.M."/>
            <person name="Zhang X."/>
            <person name="Schuster S.C."/>
            <person name="Ahuja U."/>
            <person name="Liu M."/>
            <person name="Miller J.F."/>
            <person name="Sebaihia M."/>
            <person name="Bentley S.D."/>
            <person name="Parkhill J."/>
            <person name="Harvill E.T."/>
        </authorList>
    </citation>
    <scope>NUCLEOTIDE SEQUENCE [LARGE SCALE GENOMIC DNA]</scope>
    <source>
        <strain evidence="17 18">Bpp5</strain>
    </source>
</reference>
<dbReference type="Proteomes" id="UP000008035">
    <property type="component" value="Chromosome"/>
</dbReference>
<evidence type="ECO:0000256" key="3">
    <source>
        <dbReference type="ARBA" id="ARBA00022481"/>
    </source>
</evidence>
<dbReference type="EMBL" id="HE965803">
    <property type="protein sequence ID" value="CCJ49739.1"/>
    <property type="molecule type" value="Genomic_DNA"/>
</dbReference>
<evidence type="ECO:0000259" key="16">
    <source>
        <dbReference type="PROSITE" id="PS50885"/>
    </source>
</evidence>
<keyword evidence="4" id="KW-0145">Chemotaxis</keyword>
<dbReference type="Pfam" id="PF00672">
    <property type="entry name" value="HAMP"/>
    <property type="match status" value="1"/>
</dbReference>
<dbReference type="CDD" id="cd19407">
    <property type="entry name" value="Tar_Tsr_sensor"/>
    <property type="match status" value="1"/>
</dbReference>
<dbReference type="Pfam" id="PF00015">
    <property type="entry name" value="MCPsignal"/>
    <property type="match status" value="1"/>
</dbReference>
<feature type="region of interest" description="Disordered" evidence="13">
    <location>
        <begin position="549"/>
        <end position="577"/>
    </location>
</feature>
<evidence type="ECO:0000256" key="8">
    <source>
        <dbReference type="ARBA" id="ARBA00023136"/>
    </source>
</evidence>
<evidence type="ECO:0000256" key="7">
    <source>
        <dbReference type="ARBA" id="ARBA00022989"/>
    </source>
</evidence>
<evidence type="ECO:0000313" key="18">
    <source>
        <dbReference type="Proteomes" id="UP000008035"/>
    </source>
</evidence>
<keyword evidence="9 11" id="KW-0807">Transducer</keyword>
<keyword evidence="5" id="KW-0997">Cell inner membrane</keyword>
<evidence type="ECO:0000256" key="12">
    <source>
        <dbReference type="SAM" id="Coils"/>
    </source>
</evidence>
<dbReference type="InterPro" id="IPR004090">
    <property type="entry name" value="Chemotax_Me-accpt_rcpt"/>
</dbReference>
<dbReference type="GO" id="GO:0007165">
    <property type="term" value="P:signal transduction"/>
    <property type="evidence" value="ECO:0007669"/>
    <property type="project" value="UniProtKB-KW"/>
</dbReference>
<dbReference type="CDD" id="cd06225">
    <property type="entry name" value="HAMP"/>
    <property type="match status" value="1"/>
</dbReference>
<evidence type="ECO:0000256" key="1">
    <source>
        <dbReference type="ARBA" id="ARBA00004429"/>
    </source>
</evidence>
<dbReference type="HOGENOM" id="CLU_000445_107_16_4"/>
<dbReference type="GO" id="GO:0004888">
    <property type="term" value="F:transmembrane signaling receptor activity"/>
    <property type="evidence" value="ECO:0007669"/>
    <property type="project" value="InterPro"/>
</dbReference>
<evidence type="ECO:0000256" key="4">
    <source>
        <dbReference type="ARBA" id="ARBA00022500"/>
    </source>
</evidence>
<keyword evidence="2" id="KW-1003">Cell membrane</keyword>
<sequence length="743" mass="78519">MRKFLANLSIRGSLLGVLAFFSFMLVVGAALGVLSLRVSNDTLQGVKQTQDVADAMDRVVNSYKDALNGLGRAAASHYGAIVSAIGQPVQVEQGLGSEAAGLLQRAKASLNRAETEYEYYKGLARPASAADSLKEVENAFEALVGQGLHPLAAALEKGDMAGYQLHAQNVLDAREGRFSGAIAAFDFWRASELLDAHEVAETRYRFVLAAVAAGGVLAALLVFSTYLFLRRRVLQPLREVGQHFDKIAAGDLTARVDVRNSNEIGQLFAGLKRMEESLMRTVATVRRGVDEINVGSREISAGNTDLSSRTEEQAASLEETAASMEQLASTVKQNADNARQANQLAASASDVAERGGSAVSEVVTTMQDISASSRKISEIVSVIDGIAFQTNILALNAAVEAARAGEQGKGFAVVAGEVRSLAQRSAQAAKEIKVLIEDSVGKVGTGSQQVERAGATMQEIVASVKRVTDIMGEISAASDEQSSGIEQVNRAVSQMDEVTQQNAALVEEAAAAAGSLQEQAQRLAEAVAVFRINAGEVIDVSARQLAQQRQAPRVGAAPASAVAPEAPPEPAPASAPSAGRRRLGILLNAAGHREHAMPRWIAGLGAMLAVLWLAGCAATGHNFDPGRLSRLTPGQTTLEEAARELGAPPDTIYGQRDGGVLALWQFKITFVTDGFYSRKEALLQFGPDGRLMRLVDSTNILLEPWERRKLLGPEPPWPAEPAVPQVAPQAAPVAIPVPAAPAQ</sequence>
<dbReference type="PROSITE" id="PS50885">
    <property type="entry name" value="HAMP"/>
    <property type="match status" value="1"/>
</dbReference>
<evidence type="ECO:0000256" key="11">
    <source>
        <dbReference type="PROSITE-ProRule" id="PRU00284"/>
    </source>
</evidence>
<evidence type="ECO:0000256" key="14">
    <source>
        <dbReference type="SAM" id="Phobius"/>
    </source>
</evidence>
<evidence type="ECO:0000256" key="9">
    <source>
        <dbReference type="ARBA" id="ARBA00023224"/>
    </source>
</evidence>
<keyword evidence="3" id="KW-0488">Methylation</keyword>
<dbReference type="SMART" id="SM00304">
    <property type="entry name" value="HAMP"/>
    <property type="match status" value="1"/>
</dbReference>
<evidence type="ECO:0000256" key="13">
    <source>
        <dbReference type="SAM" id="MobiDB-lite"/>
    </source>
</evidence>
<dbReference type="FunFam" id="1.10.287.950:FF:000001">
    <property type="entry name" value="Methyl-accepting chemotaxis sensory transducer"/>
    <property type="match status" value="1"/>
</dbReference>
<dbReference type="InterPro" id="IPR003660">
    <property type="entry name" value="HAMP_dom"/>
</dbReference>